<evidence type="ECO:0000313" key="2">
    <source>
        <dbReference type="EMBL" id="CAF3475450.1"/>
    </source>
</evidence>
<dbReference type="Proteomes" id="UP000663869">
    <property type="component" value="Unassembled WGS sequence"/>
</dbReference>
<protein>
    <submittedName>
        <fullName evidence="2">Uncharacterized protein</fullName>
    </submittedName>
</protein>
<name>A0A818FLT8_9BILA</name>
<evidence type="ECO:0000256" key="1">
    <source>
        <dbReference type="SAM" id="Coils"/>
    </source>
</evidence>
<feature type="coiled-coil region" evidence="1">
    <location>
        <begin position="60"/>
        <end position="94"/>
    </location>
</feature>
<organism evidence="2 3">
    <name type="scientific">Rotaria socialis</name>
    <dbReference type="NCBI Taxonomy" id="392032"/>
    <lineage>
        <taxon>Eukaryota</taxon>
        <taxon>Metazoa</taxon>
        <taxon>Spiralia</taxon>
        <taxon>Gnathifera</taxon>
        <taxon>Rotifera</taxon>
        <taxon>Eurotatoria</taxon>
        <taxon>Bdelloidea</taxon>
        <taxon>Philodinida</taxon>
        <taxon>Philodinidae</taxon>
        <taxon>Rotaria</taxon>
    </lineage>
</organism>
<accession>A0A818FLT8</accession>
<keyword evidence="1" id="KW-0175">Coiled coil</keyword>
<dbReference type="EMBL" id="CAJNYU010001873">
    <property type="protein sequence ID" value="CAF3475450.1"/>
    <property type="molecule type" value="Genomic_DNA"/>
</dbReference>
<gene>
    <name evidence="2" type="ORF">FME351_LOCUS15132</name>
</gene>
<proteinExistence type="predicted"/>
<dbReference type="AlphaFoldDB" id="A0A818FLT8"/>
<reference evidence="2" key="1">
    <citation type="submission" date="2021-02" db="EMBL/GenBank/DDBJ databases">
        <authorList>
            <person name="Nowell W R."/>
        </authorList>
    </citation>
    <scope>NUCLEOTIDE SEQUENCE</scope>
</reference>
<comment type="caution">
    <text evidence="2">The sequence shown here is derived from an EMBL/GenBank/DDBJ whole genome shotgun (WGS) entry which is preliminary data.</text>
</comment>
<sequence length="99" mass="11307">MCIVRNIDKEVEKAIESAVITNDDQEEDIAITAAVSVIPPPTTYDITSTTTIDLSLQCQLEHILQRLKILENDNSKLRQENMKLREENLKLLQELKNSK</sequence>
<evidence type="ECO:0000313" key="3">
    <source>
        <dbReference type="Proteomes" id="UP000663869"/>
    </source>
</evidence>